<protein>
    <recommendedName>
        <fullName evidence="3">F-box domain-containing protein</fullName>
    </recommendedName>
</protein>
<keyword evidence="2" id="KW-1185">Reference proteome</keyword>
<evidence type="ECO:0000313" key="2">
    <source>
        <dbReference type="Proteomes" id="UP000217790"/>
    </source>
</evidence>
<dbReference type="OrthoDB" id="2269034at2759"/>
<dbReference type="AlphaFoldDB" id="A0A2H3DU29"/>
<dbReference type="Gene3D" id="3.80.10.10">
    <property type="entry name" value="Ribonuclease Inhibitor"/>
    <property type="match status" value="1"/>
</dbReference>
<gene>
    <name evidence="1" type="ORF">ARMGADRAFT_1064299</name>
</gene>
<dbReference type="Proteomes" id="UP000217790">
    <property type="component" value="Unassembled WGS sequence"/>
</dbReference>
<dbReference type="InParanoid" id="A0A2H3DU29"/>
<dbReference type="EMBL" id="KZ293663">
    <property type="protein sequence ID" value="PBK90956.1"/>
    <property type="molecule type" value="Genomic_DNA"/>
</dbReference>
<dbReference type="SUPFAM" id="SSF52047">
    <property type="entry name" value="RNI-like"/>
    <property type="match status" value="1"/>
</dbReference>
<dbReference type="InterPro" id="IPR032675">
    <property type="entry name" value="LRR_dom_sf"/>
</dbReference>
<evidence type="ECO:0008006" key="3">
    <source>
        <dbReference type="Google" id="ProtNLM"/>
    </source>
</evidence>
<evidence type="ECO:0000313" key="1">
    <source>
        <dbReference type="EMBL" id="PBK90956.1"/>
    </source>
</evidence>
<proteinExistence type="predicted"/>
<dbReference type="OMA" id="EAETHIW"/>
<organism evidence="1 2">
    <name type="scientific">Armillaria gallica</name>
    <name type="common">Bulbous honey fungus</name>
    <name type="synonym">Armillaria bulbosa</name>
    <dbReference type="NCBI Taxonomy" id="47427"/>
    <lineage>
        <taxon>Eukaryota</taxon>
        <taxon>Fungi</taxon>
        <taxon>Dikarya</taxon>
        <taxon>Basidiomycota</taxon>
        <taxon>Agaricomycotina</taxon>
        <taxon>Agaricomycetes</taxon>
        <taxon>Agaricomycetidae</taxon>
        <taxon>Agaricales</taxon>
        <taxon>Marasmiineae</taxon>
        <taxon>Physalacriaceae</taxon>
        <taxon>Armillaria</taxon>
    </lineage>
</organism>
<name>A0A2H3DU29_ARMGA</name>
<sequence>MASILGPLPCRGCDCPNHFFPHNTSPSFDFTSAKTDLAHLKNSNHAPTEKEADTLRDMIFASEQLMDLIDEEESVLAEVILDMKRRIVTSEQRMLALRQEHLRLEAETHIWKSLFSPIRHVPAEIWMRIFHHTIEPPKSLRASWCPRAGTSSNHSWDFKPTEDSLWAIEGVCSKWRNILLNSPSLRSNIEIFVTSSNFGVNANNYVRKLGRQMDRSGNHPLTITISTPSVQAFASIGAIPSQLVMLLHSFSSRIQYLRFNLPSRQLQSIPSLQLSLPSLHTLFLLSTDGNGIARRSDSFAFCPSLRNFACVDIIDPSVFSLPWHQINDYMCRYFRIRHSQASIHIRMLEWLVNLKFCVLDCHSRFPATFFHDVALPSICRNYHSLHLWPNARCDGGVTVIPQIMNRLTLPRLRKLDVVCPFPVAELDTFSAVRGLIHRSLPPLTHLCFMRGYIDSDDLLHIIRTTPTLEELKLSQLNKDAITPEIILALTWNYPSGIMNVPRLRTIRMSNAEQVGLPSLVNMIRSRWILEAGRSDVSRLKSVEIVGDSQRLEDYNGIRASLSTFIDLGQWISDGLRCEIYRTFIGYTY</sequence>
<accession>A0A2H3DU29</accession>
<reference evidence="2" key="1">
    <citation type="journal article" date="2017" name="Nat. Ecol. Evol.">
        <title>Genome expansion and lineage-specific genetic innovations in the forest pathogenic fungi Armillaria.</title>
        <authorList>
            <person name="Sipos G."/>
            <person name="Prasanna A.N."/>
            <person name="Walter M.C."/>
            <person name="O'Connor E."/>
            <person name="Balint B."/>
            <person name="Krizsan K."/>
            <person name="Kiss B."/>
            <person name="Hess J."/>
            <person name="Varga T."/>
            <person name="Slot J."/>
            <person name="Riley R."/>
            <person name="Boka B."/>
            <person name="Rigling D."/>
            <person name="Barry K."/>
            <person name="Lee J."/>
            <person name="Mihaltcheva S."/>
            <person name="LaButti K."/>
            <person name="Lipzen A."/>
            <person name="Waldron R."/>
            <person name="Moloney N.M."/>
            <person name="Sperisen C."/>
            <person name="Kredics L."/>
            <person name="Vagvoelgyi C."/>
            <person name="Patrignani A."/>
            <person name="Fitzpatrick D."/>
            <person name="Nagy I."/>
            <person name="Doyle S."/>
            <person name="Anderson J.B."/>
            <person name="Grigoriev I.V."/>
            <person name="Gueldener U."/>
            <person name="Muensterkoetter M."/>
            <person name="Nagy L.G."/>
        </authorList>
    </citation>
    <scope>NUCLEOTIDE SEQUENCE [LARGE SCALE GENOMIC DNA]</scope>
    <source>
        <strain evidence="2">Ar21-2</strain>
    </source>
</reference>